<keyword evidence="4" id="KW-1003">Cell membrane</keyword>
<evidence type="ECO:0000256" key="3">
    <source>
        <dbReference type="ARBA" id="ARBA00007931"/>
    </source>
</evidence>
<evidence type="ECO:0000259" key="16">
    <source>
        <dbReference type="Pfam" id="PF02163"/>
    </source>
</evidence>
<keyword evidence="7" id="KW-0479">Metal-binding</keyword>
<evidence type="ECO:0000256" key="9">
    <source>
        <dbReference type="ARBA" id="ARBA00022801"/>
    </source>
</evidence>
<comment type="subcellular location">
    <subcellularLocation>
        <location evidence="2">Cell membrane</location>
        <topology evidence="2">Multi-pass membrane protein</topology>
    </subcellularLocation>
</comment>
<dbReference type="Pfam" id="PF02163">
    <property type="entry name" value="Peptidase_M50"/>
    <property type="match status" value="2"/>
</dbReference>
<evidence type="ECO:0000256" key="12">
    <source>
        <dbReference type="ARBA" id="ARBA00023049"/>
    </source>
</evidence>
<evidence type="ECO:0000256" key="13">
    <source>
        <dbReference type="ARBA" id="ARBA00023122"/>
    </source>
</evidence>
<dbReference type="GO" id="GO:0046872">
    <property type="term" value="F:metal ion binding"/>
    <property type="evidence" value="ECO:0007669"/>
    <property type="project" value="UniProtKB-KW"/>
</dbReference>
<dbReference type="PANTHER" id="PTHR39188:SF3">
    <property type="entry name" value="STAGE IV SPORULATION PROTEIN FB"/>
    <property type="match status" value="1"/>
</dbReference>
<evidence type="ECO:0000256" key="11">
    <source>
        <dbReference type="ARBA" id="ARBA00022989"/>
    </source>
</evidence>
<dbReference type="InterPro" id="IPR008915">
    <property type="entry name" value="Peptidase_M50"/>
</dbReference>
<sequence length="355" mass="36936">MLRGTRILTIRGIPVHAHWSSAVIIALVGFNIGGVAGPLVGFLAGLLFLGSVLMHELAHAFTARRFGVSTERITLWGLGGIAALGAEAPTPKAEGWIAAAGPLMSAALGGVGMGGASLLHLLDVRGVAVGVLFWLGLTNAVLAAFNLLPGAPLDGGRIVGAWRWSRHGDRYRARGEAAQLGVVLGAAVAGAGAFLAFRGIGSLMVPLTGVFLAVNAATQRQAALACRRLAGMSVGDLTWFGIAGAQPQTDVATMLWERSRIGSAGVVALTDPDGNLMGIVTESRMERVPEDQRGTTSLGSLMVPAGNLARSRPDESLVYALARVSPLMPVLTVWTDNRLVGVVPTEWLRTRIATH</sequence>
<keyword evidence="13" id="KW-0129">CBS domain</keyword>
<dbReference type="GO" id="GO:0008237">
    <property type="term" value="F:metallopeptidase activity"/>
    <property type="evidence" value="ECO:0007669"/>
    <property type="project" value="UniProtKB-KW"/>
</dbReference>
<keyword evidence="12" id="KW-0482">Metalloprotease</keyword>
<keyword evidence="9" id="KW-0378">Hydrolase</keyword>
<proteinExistence type="inferred from homology"/>
<dbReference type="SUPFAM" id="SSF54631">
    <property type="entry name" value="CBS-domain pair"/>
    <property type="match status" value="1"/>
</dbReference>
<dbReference type="GO" id="GO:0005886">
    <property type="term" value="C:plasma membrane"/>
    <property type="evidence" value="ECO:0007669"/>
    <property type="project" value="UniProtKB-SubCell"/>
</dbReference>
<organism evidence="17">
    <name type="scientific">freshwater metagenome</name>
    <dbReference type="NCBI Taxonomy" id="449393"/>
    <lineage>
        <taxon>unclassified sequences</taxon>
        <taxon>metagenomes</taxon>
        <taxon>ecological metagenomes</taxon>
    </lineage>
</organism>
<gene>
    <name evidence="17" type="ORF">UFOPK2806_01723</name>
</gene>
<feature type="transmembrane region" description="Helical" evidence="15">
    <location>
        <begin position="12"/>
        <end position="33"/>
    </location>
</feature>
<evidence type="ECO:0000256" key="14">
    <source>
        <dbReference type="ARBA" id="ARBA00023136"/>
    </source>
</evidence>
<evidence type="ECO:0000256" key="4">
    <source>
        <dbReference type="ARBA" id="ARBA00022475"/>
    </source>
</evidence>
<keyword evidence="5" id="KW-0645">Protease</keyword>
<comment type="cofactor">
    <cofactor evidence="1">
        <name>Zn(2+)</name>
        <dbReference type="ChEBI" id="CHEBI:29105"/>
    </cofactor>
</comment>
<feature type="domain" description="Peptidase M50" evidence="16">
    <location>
        <begin position="129"/>
        <end position="181"/>
    </location>
</feature>
<evidence type="ECO:0000256" key="6">
    <source>
        <dbReference type="ARBA" id="ARBA00022692"/>
    </source>
</evidence>
<feature type="domain" description="Peptidase M50" evidence="16">
    <location>
        <begin position="46"/>
        <end position="113"/>
    </location>
</feature>
<comment type="similarity">
    <text evidence="3">Belongs to the peptidase M50B family.</text>
</comment>
<evidence type="ECO:0000256" key="2">
    <source>
        <dbReference type="ARBA" id="ARBA00004651"/>
    </source>
</evidence>
<keyword evidence="10" id="KW-0862">Zinc</keyword>
<evidence type="ECO:0000256" key="10">
    <source>
        <dbReference type="ARBA" id="ARBA00022833"/>
    </source>
</evidence>
<keyword evidence="11 15" id="KW-1133">Transmembrane helix</keyword>
<dbReference type="PANTHER" id="PTHR39188">
    <property type="entry name" value="MEMBRANE-ASSOCIATED ZINC METALLOPROTEASE M50B"/>
    <property type="match status" value="1"/>
</dbReference>
<feature type="transmembrane region" description="Helical" evidence="15">
    <location>
        <begin position="96"/>
        <end position="119"/>
    </location>
</feature>
<reference evidence="17" key="1">
    <citation type="submission" date="2020-05" db="EMBL/GenBank/DDBJ databases">
        <authorList>
            <person name="Chiriac C."/>
            <person name="Salcher M."/>
            <person name="Ghai R."/>
            <person name="Kavagutti S V."/>
        </authorList>
    </citation>
    <scope>NUCLEOTIDE SEQUENCE</scope>
</reference>
<evidence type="ECO:0000256" key="5">
    <source>
        <dbReference type="ARBA" id="ARBA00022670"/>
    </source>
</evidence>
<dbReference type="InterPro" id="IPR046342">
    <property type="entry name" value="CBS_dom_sf"/>
</dbReference>
<name>A0A6J6UPT8_9ZZZZ</name>
<accession>A0A6J6UPT8</accession>
<dbReference type="InterPro" id="IPR016483">
    <property type="entry name" value="UCP006404_Pept_M50_CBS"/>
</dbReference>
<protein>
    <submittedName>
        <fullName evidence="17">Unannotated protein</fullName>
    </submittedName>
</protein>
<keyword evidence="6 15" id="KW-0812">Transmembrane</keyword>
<evidence type="ECO:0000256" key="7">
    <source>
        <dbReference type="ARBA" id="ARBA00022723"/>
    </source>
</evidence>
<evidence type="ECO:0000256" key="8">
    <source>
        <dbReference type="ARBA" id="ARBA00022737"/>
    </source>
</evidence>
<dbReference type="PIRSF" id="PIRSF006404">
    <property type="entry name" value="UCP006404_Pept_M50_CBS"/>
    <property type="match status" value="1"/>
</dbReference>
<dbReference type="GO" id="GO:0006508">
    <property type="term" value="P:proteolysis"/>
    <property type="evidence" value="ECO:0007669"/>
    <property type="project" value="UniProtKB-KW"/>
</dbReference>
<evidence type="ECO:0000256" key="1">
    <source>
        <dbReference type="ARBA" id="ARBA00001947"/>
    </source>
</evidence>
<keyword evidence="14 15" id="KW-0472">Membrane</keyword>
<feature type="transmembrane region" description="Helical" evidence="15">
    <location>
        <begin position="126"/>
        <end position="148"/>
    </location>
</feature>
<evidence type="ECO:0000256" key="15">
    <source>
        <dbReference type="SAM" id="Phobius"/>
    </source>
</evidence>
<keyword evidence="8" id="KW-0677">Repeat</keyword>
<dbReference type="AlphaFoldDB" id="A0A6J6UPT8"/>
<dbReference type="EMBL" id="CAEZYY010000025">
    <property type="protein sequence ID" value="CAB4761780.1"/>
    <property type="molecule type" value="Genomic_DNA"/>
</dbReference>
<evidence type="ECO:0000313" key="17">
    <source>
        <dbReference type="EMBL" id="CAB4761780.1"/>
    </source>
</evidence>